<gene>
    <name evidence="1" type="ORF">KSX_66090</name>
</gene>
<dbReference type="EMBL" id="BNJF01000004">
    <property type="protein sequence ID" value="GHO48446.1"/>
    <property type="molecule type" value="Genomic_DNA"/>
</dbReference>
<dbReference type="Proteomes" id="UP000612362">
    <property type="component" value="Unassembled WGS sequence"/>
</dbReference>
<sequence>MADPGPQMYRPIAHPNTFKSRAHSYIACSSIELPLNGDSMITRMAERARIALASDDYRPRPLIWSSAMNAEAGVIISISGDAKRCLCQLGYPASKWWGQDLNLRLHVAITSVNVSFNLSLHSGI</sequence>
<protein>
    <submittedName>
        <fullName evidence="1">Uncharacterized protein</fullName>
    </submittedName>
</protein>
<keyword evidence="2" id="KW-1185">Reference proteome</keyword>
<evidence type="ECO:0000313" key="1">
    <source>
        <dbReference type="EMBL" id="GHO48446.1"/>
    </source>
</evidence>
<organism evidence="1 2">
    <name type="scientific">Ktedonospora formicarum</name>
    <dbReference type="NCBI Taxonomy" id="2778364"/>
    <lineage>
        <taxon>Bacteria</taxon>
        <taxon>Bacillati</taxon>
        <taxon>Chloroflexota</taxon>
        <taxon>Ktedonobacteria</taxon>
        <taxon>Ktedonobacterales</taxon>
        <taxon>Ktedonobacteraceae</taxon>
        <taxon>Ktedonospora</taxon>
    </lineage>
</organism>
<name>A0A8J3MVZ5_9CHLR</name>
<comment type="caution">
    <text evidence="1">The sequence shown here is derived from an EMBL/GenBank/DDBJ whole genome shotgun (WGS) entry which is preliminary data.</text>
</comment>
<dbReference type="AlphaFoldDB" id="A0A8J3MVZ5"/>
<reference evidence="1" key="1">
    <citation type="submission" date="2020-10" db="EMBL/GenBank/DDBJ databases">
        <title>Taxonomic study of unclassified bacteria belonging to the class Ktedonobacteria.</title>
        <authorList>
            <person name="Yabe S."/>
            <person name="Wang C.M."/>
            <person name="Zheng Y."/>
            <person name="Sakai Y."/>
            <person name="Cavaletti L."/>
            <person name="Monciardini P."/>
            <person name="Donadio S."/>
        </authorList>
    </citation>
    <scope>NUCLEOTIDE SEQUENCE</scope>
    <source>
        <strain evidence="1">SOSP1-1</strain>
    </source>
</reference>
<dbReference type="RefSeq" id="WP_220197654.1">
    <property type="nucleotide sequence ID" value="NZ_BNJF01000004.1"/>
</dbReference>
<accession>A0A8J3MVZ5</accession>
<proteinExistence type="predicted"/>
<evidence type="ECO:0000313" key="2">
    <source>
        <dbReference type="Proteomes" id="UP000612362"/>
    </source>
</evidence>